<name>A0A108U482_9GAMM</name>
<keyword evidence="1" id="KW-0732">Signal</keyword>
<dbReference type="EMBL" id="JAJA02000002">
    <property type="protein sequence ID" value="KWS02265.1"/>
    <property type="molecule type" value="Genomic_DNA"/>
</dbReference>
<evidence type="ECO:0000313" key="3">
    <source>
        <dbReference type="Proteomes" id="UP000023435"/>
    </source>
</evidence>
<evidence type="ECO:0000256" key="1">
    <source>
        <dbReference type="SAM" id="SignalP"/>
    </source>
</evidence>
<gene>
    <name evidence="2" type="ORF">AZ78_4932</name>
</gene>
<protein>
    <recommendedName>
        <fullName evidence="4">Secreted protein</fullName>
    </recommendedName>
</protein>
<proteinExistence type="predicted"/>
<organism evidence="2 3">
    <name type="scientific">Lysobacter capsici AZ78</name>
    <dbReference type="NCBI Taxonomy" id="1444315"/>
    <lineage>
        <taxon>Bacteria</taxon>
        <taxon>Pseudomonadati</taxon>
        <taxon>Pseudomonadota</taxon>
        <taxon>Gammaproteobacteria</taxon>
        <taxon>Lysobacterales</taxon>
        <taxon>Lysobacteraceae</taxon>
        <taxon>Lysobacter</taxon>
    </lineage>
</organism>
<reference evidence="2 3" key="1">
    <citation type="journal article" date="2014" name="Genome Announc.">
        <title>Draft Genome Sequence of Lysobacter capsici AZ78, a Bacterium Antagonistic to Plant-Pathogenic Oomycetes.</title>
        <authorList>
            <person name="Puopolo G."/>
            <person name="Sonego P."/>
            <person name="Engelen K."/>
            <person name="Pertot I."/>
        </authorList>
    </citation>
    <scope>NUCLEOTIDE SEQUENCE [LARGE SCALE GENOMIC DNA]</scope>
    <source>
        <strain evidence="2 3">AZ78</strain>
    </source>
</reference>
<evidence type="ECO:0008006" key="4">
    <source>
        <dbReference type="Google" id="ProtNLM"/>
    </source>
</evidence>
<feature type="chain" id="PRO_5007131471" description="Secreted protein" evidence="1">
    <location>
        <begin position="29"/>
        <end position="74"/>
    </location>
</feature>
<dbReference type="Proteomes" id="UP000023435">
    <property type="component" value="Unassembled WGS sequence"/>
</dbReference>
<accession>A0A108U482</accession>
<evidence type="ECO:0000313" key="2">
    <source>
        <dbReference type="EMBL" id="KWS02265.1"/>
    </source>
</evidence>
<feature type="signal peptide" evidence="1">
    <location>
        <begin position="1"/>
        <end position="28"/>
    </location>
</feature>
<dbReference type="OrthoDB" id="6028534at2"/>
<dbReference type="RefSeq" id="WP_036112249.1">
    <property type="nucleotide sequence ID" value="NZ_JAJA02000002.1"/>
</dbReference>
<sequence>MKTRNRSTRLALIALAAFGFAASLSAVASDDAACRQCRLEYESCLMYSEIPGGGNCDVRYAQCVRTLDCPVEEI</sequence>
<keyword evidence="3" id="KW-1185">Reference proteome</keyword>
<comment type="caution">
    <text evidence="2">The sequence shown here is derived from an EMBL/GenBank/DDBJ whole genome shotgun (WGS) entry which is preliminary data.</text>
</comment>
<dbReference type="AlphaFoldDB" id="A0A108U482"/>